<organism evidence="2 3">
    <name type="scientific">Aromatoleum tolulyticum</name>
    <dbReference type="NCBI Taxonomy" id="34027"/>
    <lineage>
        <taxon>Bacteria</taxon>
        <taxon>Pseudomonadati</taxon>
        <taxon>Pseudomonadota</taxon>
        <taxon>Betaproteobacteria</taxon>
        <taxon>Rhodocyclales</taxon>
        <taxon>Rhodocyclaceae</taxon>
        <taxon>Aromatoleum</taxon>
    </lineage>
</organism>
<name>A0A1N6YFR0_9RHOO</name>
<proteinExistence type="predicted"/>
<reference evidence="3" key="1">
    <citation type="submission" date="2017-01" db="EMBL/GenBank/DDBJ databases">
        <authorList>
            <person name="Varghese N."/>
            <person name="Submissions S."/>
        </authorList>
    </citation>
    <scope>NUCLEOTIDE SEQUENCE [LARGE SCALE GENOMIC DNA]</scope>
    <source>
        <strain evidence="3">ATCC 51758</strain>
    </source>
</reference>
<evidence type="ECO:0000313" key="3">
    <source>
        <dbReference type="Proteomes" id="UP000186819"/>
    </source>
</evidence>
<feature type="transmembrane region" description="Helical" evidence="1">
    <location>
        <begin position="12"/>
        <end position="34"/>
    </location>
</feature>
<dbReference type="Proteomes" id="UP000186819">
    <property type="component" value="Unassembled WGS sequence"/>
</dbReference>
<accession>A0A1N6YFR0</accession>
<dbReference type="RefSeq" id="WP_076603007.1">
    <property type="nucleotide sequence ID" value="NZ_FTMD01000010.1"/>
</dbReference>
<evidence type="ECO:0000313" key="2">
    <source>
        <dbReference type="EMBL" id="SIR13336.1"/>
    </source>
</evidence>
<dbReference type="STRING" id="34027.SAMN05421829_11060"/>
<feature type="transmembrane region" description="Helical" evidence="1">
    <location>
        <begin position="46"/>
        <end position="65"/>
    </location>
</feature>
<keyword evidence="1" id="KW-1133">Transmembrane helix</keyword>
<keyword evidence="1" id="KW-0472">Membrane</keyword>
<sequence>MRPTRLTARQTLMLGRSTMVLSGLGMIAATLVAYPFAERFGMGMQITGHLVLPVSAAFFKIGYVVRLASHHALGNRSAG</sequence>
<dbReference type="EMBL" id="FTMD01000010">
    <property type="protein sequence ID" value="SIR13336.1"/>
    <property type="molecule type" value="Genomic_DNA"/>
</dbReference>
<dbReference type="AlphaFoldDB" id="A0A1N6YFR0"/>
<protein>
    <submittedName>
        <fullName evidence="2">Uncharacterized protein</fullName>
    </submittedName>
</protein>
<keyword evidence="3" id="KW-1185">Reference proteome</keyword>
<evidence type="ECO:0000256" key="1">
    <source>
        <dbReference type="SAM" id="Phobius"/>
    </source>
</evidence>
<keyword evidence="1" id="KW-0812">Transmembrane</keyword>
<dbReference type="OrthoDB" id="9181280at2"/>
<gene>
    <name evidence="2" type="ORF">SAMN05421829_11060</name>
</gene>